<keyword evidence="2 4" id="KW-0689">Ribosomal protein</keyword>
<comment type="subunit">
    <text evidence="4">Part of the 50S ribosomal subunit.</text>
</comment>
<dbReference type="HAMAP" id="MF_01341">
    <property type="entry name" value="Ribosomal_uL15"/>
    <property type="match status" value="1"/>
</dbReference>
<dbReference type="AlphaFoldDB" id="A0A1V5SBZ7"/>
<dbReference type="PANTHER" id="PTHR12934">
    <property type="entry name" value="50S RIBOSOMAL PROTEIN L15"/>
    <property type="match status" value="1"/>
</dbReference>
<keyword evidence="4" id="KW-0694">RNA-binding</keyword>
<keyword evidence="4" id="KW-0699">rRNA-binding</keyword>
<dbReference type="NCBIfam" id="TIGR01071">
    <property type="entry name" value="rplO_bact"/>
    <property type="match status" value="1"/>
</dbReference>
<dbReference type="GO" id="GO:0006412">
    <property type="term" value="P:translation"/>
    <property type="evidence" value="ECO:0007669"/>
    <property type="project" value="UniProtKB-UniRule"/>
</dbReference>
<dbReference type="InterPro" id="IPR036227">
    <property type="entry name" value="Ribosomal_uL15/eL18_sf"/>
</dbReference>
<name>A0A1V5SBZ7_9BACT</name>
<organism evidence="6">
    <name type="scientific">candidate division WS2 bacterium ADurb.Bin280</name>
    <dbReference type="NCBI Taxonomy" id="1852829"/>
    <lineage>
        <taxon>Bacteria</taxon>
        <taxon>candidate division WS2</taxon>
    </lineage>
</organism>
<feature type="compositionally biased region" description="Gly residues" evidence="5">
    <location>
        <begin position="20"/>
        <end position="32"/>
    </location>
</feature>
<evidence type="ECO:0000256" key="4">
    <source>
        <dbReference type="HAMAP-Rule" id="MF_01341"/>
    </source>
</evidence>
<gene>
    <name evidence="4 6" type="primary">rplO</name>
    <name evidence="6" type="ORF">BWY43_00684</name>
</gene>
<comment type="function">
    <text evidence="4">Binds to the 23S rRNA.</text>
</comment>
<dbReference type="Proteomes" id="UP000485367">
    <property type="component" value="Unassembled WGS sequence"/>
</dbReference>
<evidence type="ECO:0000313" key="6">
    <source>
        <dbReference type="EMBL" id="OQA52039.1"/>
    </source>
</evidence>
<comment type="similarity">
    <text evidence="1 4">Belongs to the universal ribosomal protein uL15 family.</text>
</comment>
<reference evidence="6" key="1">
    <citation type="submission" date="2017-02" db="EMBL/GenBank/DDBJ databases">
        <title>Delving into the versatile metabolic prowess of the omnipresent phylum Bacteroidetes.</title>
        <authorList>
            <person name="Nobu M.K."/>
            <person name="Mei R."/>
            <person name="Narihiro T."/>
            <person name="Kuroda K."/>
            <person name="Liu W.-T."/>
        </authorList>
    </citation>
    <scope>NUCLEOTIDE SEQUENCE</scope>
    <source>
        <strain evidence="6">ADurb.Bin280</strain>
    </source>
</reference>
<evidence type="ECO:0000256" key="3">
    <source>
        <dbReference type="ARBA" id="ARBA00023274"/>
    </source>
</evidence>
<dbReference type="EMBL" id="MWBO01000050">
    <property type="protein sequence ID" value="OQA52039.1"/>
    <property type="molecule type" value="Genomic_DNA"/>
</dbReference>
<proteinExistence type="inferred from homology"/>
<dbReference type="GO" id="GO:0003735">
    <property type="term" value="F:structural constituent of ribosome"/>
    <property type="evidence" value="ECO:0007669"/>
    <property type="project" value="InterPro"/>
</dbReference>
<dbReference type="InterPro" id="IPR005749">
    <property type="entry name" value="Ribosomal_uL15_bac-type"/>
</dbReference>
<dbReference type="SUPFAM" id="SSF52080">
    <property type="entry name" value="Ribosomal proteins L15p and L18e"/>
    <property type="match status" value="1"/>
</dbReference>
<dbReference type="GO" id="GO:0015934">
    <property type="term" value="C:large ribosomal subunit"/>
    <property type="evidence" value="ECO:0007669"/>
    <property type="project" value="InterPro"/>
</dbReference>
<feature type="region of interest" description="Disordered" evidence="5">
    <location>
        <begin position="13"/>
        <end position="48"/>
    </location>
</feature>
<dbReference type="InterPro" id="IPR030878">
    <property type="entry name" value="Ribosomal_uL15"/>
</dbReference>
<evidence type="ECO:0000256" key="2">
    <source>
        <dbReference type="ARBA" id="ARBA00022980"/>
    </source>
</evidence>
<comment type="caution">
    <text evidence="6">The sequence shown here is derived from an EMBL/GenBank/DDBJ whole genome shotgun (WGS) entry which is preliminary data.</text>
</comment>
<sequence>MNNLKLLKSVKKTKRVGRGISSGKGKTSGRGMNGQRSRTGAATSRIEGGQTKLIMRLPKVGGFKSTKRKNPFVITTTQLGEKFKSDEKVTFAEIVKRFTIKNPDTISFVKLIKGKEEVEIPQLADEIVCSKSIIEKNPVKKTENSSK</sequence>
<protein>
    <recommendedName>
        <fullName evidence="4">Large ribosomal subunit protein uL15</fullName>
    </recommendedName>
</protein>
<evidence type="ECO:0000256" key="1">
    <source>
        <dbReference type="ARBA" id="ARBA00007320"/>
    </source>
</evidence>
<keyword evidence="3 4" id="KW-0687">Ribonucleoprotein</keyword>
<dbReference type="PANTHER" id="PTHR12934:SF11">
    <property type="entry name" value="LARGE RIBOSOMAL SUBUNIT PROTEIN UL15M"/>
    <property type="match status" value="1"/>
</dbReference>
<dbReference type="GO" id="GO:0019843">
    <property type="term" value="F:rRNA binding"/>
    <property type="evidence" value="ECO:0007669"/>
    <property type="project" value="UniProtKB-UniRule"/>
</dbReference>
<accession>A0A1V5SBZ7</accession>
<evidence type="ECO:0000256" key="5">
    <source>
        <dbReference type="SAM" id="MobiDB-lite"/>
    </source>
</evidence>